<evidence type="ECO:0000256" key="13">
    <source>
        <dbReference type="ARBA" id="ARBA00023060"/>
    </source>
</evidence>
<evidence type="ECO:0000256" key="7">
    <source>
        <dbReference type="ARBA" id="ARBA00022670"/>
    </source>
</evidence>
<evidence type="ECO:0000256" key="1">
    <source>
        <dbReference type="ARBA" id="ARBA00001245"/>
    </source>
</evidence>
<keyword evidence="9" id="KW-0064">Aspartyl protease</keyword>
<keyword evidence="11 18" id="KW-0106">Calcium</keyword>
<organism evidence="21">
    <name type="scientific">Alphanodavirus HB-2007/CHN</name>
    <dbReference type="NCBI Taxonomy" id="756850"/>
    <lineage>
        <taxon>Viruses</taxon>
        <taxon>Riboviria</taxon>
        <taxon>Orthornavirae</taxon>
        <taxon>Kitrinoviricota</taxon>
        <taxon>Magsaviricetes</taxon>
        <taxon>Nodamuvirales</taxon>
        <taxon>Nodaviridae</taxon>
        <taxon>Alphanodavirus</taxon>
    </lineage>
</organism>
<evidence type="ECO:0000256" key="17">
    <source>
        <dbReference type="PIRSR" id="PIRSR600696-1"/>
    </source>
</evidence>
<dbReference type="MEROPS" id="N01.001"/>
<feature type="region of interest" description="Disordered" evidence="20">
    <location>
        <begin position="1"/>
        <end position="44"/>
    </location>
</feature>
<feature type="disulfide bond" evidence="19">
    <location>
        <begin position="69"/>
        <end position="318"/>
    </location>
</feature>
<evidence type="ECO:0000256" key="16">
    <source>
        <dbReference type="ARBA" id="ARBA00045320"/>
    </source>
</evidence>
<evidence type="ECO:0000256" key="4">
    <source>
        <dbReference type="ARBA" id="ARBA00013265"/>
    </source>
</evidence>
<dbReference type="GO" id="GO:0006508">
    <property type="term" value="P:proteolysis"/>
    <property type="evidence" value="ECO:0007669"/>
    <property type="project" value="UniProtKB-KW"/>
</dbReference>
<evidence type="ECO:0000256" key="3">
    <source>
        <dbReference type="ARBA" id="ARBA00008815"/>
    </source>
</evidence>
<evidence type="ECO:0000313" key="21">
    <source>
        <dbReference type="EMBL" id="ADF97522.1"/>
    </source>
</evidence>
<evidence type="ECO:0000256" key="12">
    <source>
        <dbReference type="ARBA" id="ARBA00022844"/>
    </source>
</evidence>
<dbReference type="EMBL" id="GU976286">
    <property type="protein sequence ID" value="ADF97522.1"/>
    <property type="molecule type" value="Genomic_RNA"/>
</dbReference>
<evidence type="ECO:0000256" key="15">
    <source>
        <dbReference type="ARBA" id="ARBA00035102"/>
    </source>
</evidence>
<reference evidence="21" key="1">
    <citation type="journal article" date="2011" name="Virol. J.">
        <title>Isolation and Characterization of a Novel Alphanodavirus.</title>
        <authorList>
            <person name="Bai H."/>
            <person name="Wang Y."/>
            <person name="Li X."/>
            <person name="Mao H."/>
            <person name="Li Y."/>
            <person name="Han S."/>
            <person name="Shi Z."/>
            <person name="Chen X."/>
        </authorList>
    </citation>
    <scope>NUCLEOTIDE SEQUENCE</scope>
</reference>
<evidence type="ECO:0000256" key="20">
    <source>
        <dbReference type="SAM" id="MobiDB-lite"/>
    </source>
</evidence>
<keyword evidence="12" id="KW-0946">Virion</keyword>
<evidence type="ECO:0000256" key="5">
    <source>
        <dbReference type="ARBA" id="ARBA00019859"/>
    </source>
</evidence>
<dbReference type="GO" id="GO:0039617">
    <property type="term" value="C:T=3 icosahedral viral capsid"/>
    <property type="evidence" value="ECO:0007669"/>
    <property type="project" value="UniProtKB-KW"/>
</dbReference>
<evidence type="ECO:0000256" key="2">
    <source>
        <dbReference type="ARBA" id="ARBA00004328"/>
    </source>
</evidence>
<keyword evidence="10" id="KW-0378">Hydrolase</keyword>
<keyword evidence="7" id="KW-0645">Protease</keyword>
<evidence type="ECO:0000256" key="14">
    <source>
        <dbReference type="ARBA" id="ARBA00023157"/>
    </source>
</evidence>
<dbReference type="Gene3D" id="2.60.120.20">
    <property type="match status" value="1"/>
</dbReference>
<feature type="compositionally biased region" description="Basic residues" evidence="20">
    <location>
        <begin position="1"/>
        <end position="13"/>
    </location>
</feature>
<keyword evidence="13" id="KW-1142">T=3 icosahedral capsid protein</keyword>
<feature type="active site" evidence="17">
    <location>
        <position position="75"/>
    </location>
</feature>
<dbReference type="InterPro" id="IPR000696">
    <property type="entry name" value="Peptidase_A6"/>
</dbReference>
<feature type="compositionally biased region" description="Basic residues" evidence="20">
    <location>
        <begin position="30"/>
        <end position="44"/>
    </location>
</feature>
<feature type="binding site" evidence="18">
    <location>
        <position position="251"/>
    </location>
    <ligand>
        <name>Ca(2+)</name>
        <dbReference type="ChEBI" id="CHEBI:29108"/>
        <label>5</label>
    </ligand>
</feature>
<dbReference type="SUPFAM" id="SSF88633">
    <property type="entry name" value="Positive stranded ssRNA viruses"/>
    <property type="match status" value="1"/>
</dbReference>
<dbReference type="GO" id="GO:0004190">
    <property type="term" value="F:aspartic-type endopeptidase activity"/>
    <property type="evidence" value="ECO:0007669"/>
    <property type="project" value="UniProtKB-KW"/>
</dbReference>
<feature type="binding site" evidence="18">
    <location>
        <position position="249"/>
    </location>
    <ligand>
        <name>Ca(2+)</name>
        <dbReference type="ChEBI" id="CHEBI:29108"/>
        <label>5</label>
    </ligand>
</feature>
<dbReference type="Pfam" id="PF01829">
    <property type="entry name" value="Peptidase_A6"/>
    <property type="match status" value="1"/>
</dbReference>
<evidence type="ECO:0000256" key="9">
    <source>
        <dbReference type="ARBA" id="ARBA00022750"/>
    </source>
</evidence>
<evidence type="ECO:0000256" key="10">
    <source>
        <dbReference type="ARBA" id="ARBA00022801"/>
    </source>
</evidence>
<dbReference type="InterPro" id="IPR029053">
    <property type="entry name" value="Viral_coat"/>
</dbReference>
<evidence type="ECO:0000256" key="11">
    <source>
        <dbReference type="ARBA" id="ARBA00022837"/>
    </source>
</evidence>
<accession>D6PUS1</accession>
<comment type="similarity">
    <text evidence="3">Belongs to the peptidase A6 family.</text>
</comment>
<dbReference type="PRINTS" id="PR00863">
    <property type="entry name" value="NODAVIRPTASE"/>
</dbReference>
<keyword evidence="14 19" id="KW-1015">Disulfide bond</keyword>
<dbReference type="GO" id="GO:0046872">
    <property type="term" value="F:metal ion binding"/>
    <property type="evidence" value="ECO:0007669"/>
    <property type="project" value="UniProtKB-KW"/>
</dbReference>
<evidence type="ECO:0000256" key="19">
    <source>
        <dbReference type="PIRSR" id="PIRSR600696-3"/>
    </source>
</evidence>
<comment type="subcellular location">
    <subcellularLocation>
        <location evidence="2">Virion</location>
    </subcellularLocation>
</comment>
<evidence type="ECO:0000256" key="8">
    <source>
        <dbReference type="ARBA" id="ARBA00022723"/>
    </source>
</evidence>
<comment type="function">
    <text evidence="16">Membrane-permeabilizing peptide produced by virus maturation, thereby creating the infectious virion. After endocytosis into the host cell, peptide gamma is probably exposed in endosomes, where it permeabilizes the endosomal membrane, facilitating translocation of viral capsid or RNA into the cytoplasm. Involved in specific recognition and packaging of viral RNA during assembly.</text>
</comment>
<sequence length="407" mass="44275">MQRRQPPRPRPQRTARVPSQPVVALAAAPPRRRRQQPRRPRRLRRQRRAVINTTALAQLTEPGLAFLKCAFAPPDFNTDPGKGIPDKFEGKVLSRKDVLTDTPSFPANTDVYLLVLPTPGVAYWRLQKAAGTPIDTSDNFTAVLYPGFTSLFGTTAQSRSANVSSFRYASMNCGLYPSSNMMQYGGSVSVWKVPIQMSTVQYPVSNSVPTSQHSHALQGLEGVTFVSQDNYTESFIKGMYASSVCNEPEFEFNNILEGVQTLPPVNVSISQSGQPFGIDAGAENVCGITGFGNMDAIIIKVTTPTGATNVATFKNWACIEYRPTPNATLYQYAHDSPPLDEIALREYRRVARCLPVAVPCAQNATMWERVKALLKSGLSALSAVPGPVGMTASGIQGVSELLSGLFL</sequence>
<evidence type="ECO:0000256" key="18">
    <source>
        <dbReference type="PIRSR" id="PIRSR600696-2"/>
    </source>
</evidence>
<feature type="compositionally biased region" description="Low complexity" evidence="20">
    <location>
        <begin position="20"/>
        <end position="29"/>
    </location>
</feature>
<evidence type="ECO:0000256" key="6">
    <source>
        <dbReference type="ARBA" id="ARBA00022561"/>
    </source>
</evidence>
<protein>
    <recommendedName>
        <fullName evidence="5">Capsid protein alpha</fullName>
        <ecNumber evidence="4">3.4.23.44</ecNumber>
    </recommendedName>
</protein>
<keyword evidence="8 18" id="KW-0479">Metal-binding</keyword>
<proteinExistence type="inferred from homology"/>
<comment type="function">
    <text evidence="15">Capsid protein alpha self-assembles to form an icosahedral procapsid with a T=3 symmetry, about 30 nm in diameter, and consisting of 60 capsid proteins trimers. In addition, 240 calcium ions are incorporated per capsid during assembly. The capsid encapsulates the two genomic RNAs. Capsid maturation occurs via autoproteolytic cleavage of capsid protein alpha generating capsid protein beta and the membrane-active peptide gamma.</text>
</comment>
<name>D6PUS1_9VIRU</name>
<keyword evidence="6 21" id="KW-0167">Capsid protein</keyword>
<dbReference type="EC" id="3.4.23.44" evidence="4"/>
<comment type="catalytic activity">
    <reaction evidence="1">
        <text>Hydrolysis of an asparaginyl bond involved in the maturation of the structural protein of the virus, typically -Asn-|-Ala- or -Asn-|-Phe-.</text>
        <dbReference type="EC" id="3.4.23.44"/>
    </reaction>
</comment>